<feature type="domain" description="ABC transporter" evidence="14">
    <location>
        <begin position="402"/>
        <end position="642"/>
    </location>
</feature>
<dbReference type="OrthoDB" id="6500128at2759"/>
<keyword evidence="7" id="KW-0067">ATP-binding</keyword>
<sequence>MSSNSDIITATTTATTYAEEDKDENGKIDNEMDIDYSIVDALPPTLKKQLSEKQVSEKKLKDEKIETTGSDNGDEENTKRPPPVKLFELFRFANGTDKLLMLIGTLGALVNGTALPIMTIFFGNFINAFTNYALAARDHPNDLADERHTLENERVRELYYAALLRQDISWFDTMSTGDVTSRIAADTTIYQEGISEKIGMILQYLVTFIAAFVIGFVKGWKLALVLCCVIPLLAIAGGAMSKAMAASTTEGQGAYADAGAVAEQTISGVRTVIAFGGESREIRKYLVQLQHAYKSGKRNALISGAGLGTIFLIMFCTYGLGFWYGSKLVLRGEKNGGEVLNTFFAVMFGAFNLGNAAPHFTAVGKGLGAAASLFSVIDRVPPIDVSSDDGKKIMKSKVRGRMEFRNINFHYPQRPEVTVLKNFSLTIEPGQTVALVGSSGSGKSTIISLLERFYDPISGSIILDGEDIKDINIKSLRTQIGLVGQEPVLFPETIAQNIKWGGVPDEKEPTLEDIIDVCKKANAHEFIEELPEKYNTLVGEKGSLLSGGQKQRIAIARALIKDPAILLLDEATSALDTESERLVQKALDAASTNRTTIVVAHRLSTIKNADNIVVMSNGEIVETGKHQELIEREGMYYNLVKAQELKTQRKEEEDDEESSLISDIEDETAITIDEKIRRQDTIQRVSTKATVVSTKTNEELRAEEEAKAAKMKAPIGRVAKLNSSEWPLILLGTFGAALFGAQMPMFSVVFSNILNTFSKTDQPDELRKEANFWAGMFVVLGIVAFIGNFFNLFFFSLSAERLTRRIRTMVFSALLEQEVGFFDDERNNTGALTSKLASDAAKTMSALGVGMGIAFANGWKLTLVVLASLPLIALSGLLQMRTLAGYGQKTAKAYEGSGQIVQQSVSNMRTIAALNLEETFKGLYHNAIEEPHKIAIRGSIFSSIGFGLSQGTLFFIWSLAFWYGSRLQISGEYNNKQMLNVLFTVVFSAFGLGQIGAFAPNVSRAKIAAISIFEILDRKSSINVKETLDKDRPTPVSGTASAHDVRFKYPARPNVPILRGLDLSVLAGKTVAIVGSSGSGKSTVVSLVLRYYDVESGSIKVEHVDVRDWNLEYLRSHMALVGQEPVLFDVSIGENIQYGKEGCTQEEIEEAAKAANIHNFIINLPEKYNTRVGEKGSQLSGGQKQRIAIARALVRKPKLLLLDEATSALDSESEKVVQNALDRAAKDRTTITIAHRLSTIQDADLIVVVKKGQVVEQGTHMELIARRGLYFEL</sequence>
<dbReference type="GO" id="GO:0005524">
    <property type="term" value="F:ATP binding"/>
    <property type="evidence" value="ECO:0007669"/>
    <property type="project" value="UniProtKB-KW"/>
</dbReference>
<feature type="transmembrane region" description="Helical" evidence="13">
    <location>
        <begin position="222"/>
        <end position="240"/>
    </location>
</feature>
<keyword evidence="3" id="KW-0813">Transport</keyword>
<feature type="transmembrane region" description="Helical" evidence="13">
    <location>
        <begin position="861"/>
        <end position="880"/>
    </location>
</feature>
<dbReference type="FunFam" id="3.40.50.300:FF:000205">
    <property type="entry name" value="ABC transporter B family member 4"/>
    <property type="match status" value="1"/>
</dbReference>
<keyword evidence="9 13" id="KW-1133">Transmembrane helix</keyword>
<evidence type="ECO:0000256" key="11">
    <source>
        <dbReference type="ARBA" id="ARBA00023180"/>
    </source>
</evidence>
<dbReference type="FunFam" id="3.40.50.300:FF:000479">
    <property type="entry name" value="Multidrug resistance protein 1A"/>
    <property type="match status" value="1"/>
</dbReference>
<dbReference type="InterPro" id="IPR036640">
    <property type="entry name" value="ABC1_TM_sf"/>
</dbReference>
<dbReference type="InterPro" id="IPR017871">
    <property type="entry name" value="ABC_transporter-like_CS"/>
</dbReference>
<dbReference type="InterPro" id="IPR003593">
    <property type="entry name" value="AAA+_ATPase"/>
</dbReference>
<dbReference type="InterPro" id="IPR039421">
    <property type="entry name" value="Type_1_exporter"/>
</dbReference>
<keyword evidence="10 13" id="KW-0472">Membrane</keyword>
<dbReference type="GO" id="GO:0015421">
    <property type="term" value="F:ABC-type oligopeptide transporter activity"/>
    <property type="evidence" value="ECO:0007669"/>
    <property type="project" value="TreeGrafter"/>
</dbReference>
<protein>
    <submittedName>
        <fullName evidence="16">9116_t:CDS:1</fullName>
    </submittedName>
</protein>
<feature type="compositionally biased region" description="Basic and acidic residues" evidence="12">
    <location>
        <begin position="49"/>
        <end position="66"/>
    </location>
</feature>
<dbReference type="InterPro" id="IPR027417">
    <property type="entry name" value="P-loop_NTPase"/>
</dbReference>
<dbReference type="CDD" id="cd18577">
    <property type="entry name" value="ABC_6TM_Pgp_ABCB1_D1_like"/>
    <property type="match status" value="1"/>
</dbReference>
<evidence type="ECO:0000256" key="3">
    <source>
        <dbReference type="ARBA" id="ARBA00022448"/>
    </source>
</evidence>
<evidence type="ECO:0000256" key="4">
    <source>
        <dbReference type="ARBA" id="ARBA00022692"/>
    </source>
</evidence>
<feature type="transmembrane region" description="Helical" evidence="13">
    <location>
        <begin position="770"/>
        <end position="797"/>
    </location>
</feature>
<keyword evidence="5" id="KW-0677">Repeat</keyword>
<proteinExistence type="inferred from homology"/>
<evidence type="ECO:0000259" key="14">
    <source>
        <dbReference type="PROSITE" id="PS50893"/>
    </source>
</evidence>
<dbReference type="PROSITE" id="PS50929">
    <property type="entry name" value="ABC_TM1F"/>
    <property type="match status" value="2"/>
</dbReference>
<dbReference type="PROSITE" id="PS00211">
    <property type="entry name" value="ABC_TRANSPORTER_1"/>
    <property type="match status" value="2"/>
</dbReference>
<dbReference type="PROSITE" id="PS50893">
    <property type="entry name" value="ABC_TRANSPORTER_2"/>
    <property type="match status" value="2"/>
</dbReference>
<dbReference type="Proteomes" id="UP000789508">
    <property type="component" value="Unassembled WGS sequence"/>
</dbReference>
<feature type="domain" description="ABC transporter" evidence="14">
    <location>
        <begin position="1040"/>
        <end position="1273"/>
    </location>
</feature>
<dbReference type="GO" id="GO:0005743">
    <property type="term" value="C:mitochondrial inner membrane"/>
    <property type="evidence" value="ECO:0007669"/>
    <property type="project" value="TreeGrafter"/>
</dbReference>
<comment type="caution">
    <text evidence="16">The sequence shown here is derived from an EMBL/GenBank/DDBJ whole genome shotgun (WGS) entry which is preliminary data.</text>
</comment>
<feature type="transmembrane region" description="Helical" evidence="13">
    <location>
        <begin position="99"/>
        <end position="122"/>
    </location>
</feature>
<dbReference type="AlphaFoldDB" id="A0A9N9GEE4"/>
<organism evidence="16 17">
    <name type="scientific">Ambispora leptoticha</name>
    <dbReference type="NCBI Taxonomy" id="144679"/>
    <lineage>
        <taxon>Eukaryota</taxon>
        <taxon>Fungi</taxon>
        <taxon>Fungi incertae sedis</taxon>
        <taxon>Mucoromycota</taxon>
        <taxon>Glomeromycotina</taxon>
        <taxon>Glomeromycetes</taxon>
        <taxon>Archaeosporales</taxon>
        <taxon>Ambisporaceae</taxon>
        <taxon>Ambispora</taxon>
    </lineage>
</organism>
<feature type="transmembrane region" description="Helical" evidence="13">
    <location>
        <begin position="977"/>
        <end position="999"/>
    </location>
</feature>
<feature type="region of interest" description="Disordered" evidence="12">
    <location>
        <begin position="1"/>
        <end position="29"/>
    </location>
</feature>
<evidence type="ECO:0000259" key="15">
    <source>
        <dbReference type="PROSITE" id="PS50929"/>
    </source>
</evidence>
<dbReference type="SMART" id="SM00382">
    <property type="entry name" value="AAA"/>
    <property type="match status" value="2"/>
</dbReference>
<dbReference type="Gene3D" id="3.40.50.300">
    <property type="entry name" value="P-loop containing nucleotide triphosphate hydrolases"/>
    <property type="match status" value="2"/>
</dbReference>
<dbReference type="PANTHER" id="PTHR43394:SF27">
    <property type="entry name" value="ATP-DEPENDENT TRANSLOCASE ABCB1-LIKE"/>
    <property type="match status" value="1"/>
</dbReference>
<dbReference type="InterPro" id="IPR003439">
    <property type="entry name" value="ABC_transporter-like_ATP-bd"/>
</dbReference>
<evidence type="ECO:0000313" key="16">
    <source>
        <dbReference type="EMBL" id="CAG8596178.1"/>
    </source>
</evidence>
<keyword evidence="17" id="KW-1185">Reference proteome</keyword>
<evidence type="ECO:0000256" key="6">
    <source>
        <dbReference type="ARBA" id="ARBA00022741"/>
    </source>
</evidence>
<evidence type="ECO:0000256" key="10">
    <source>
        <dbReference type="ARBA" id="ARBA00023136"/>
    </source>
</evidence>
<feature type="transmembrane region" description="Helical" evidence="13">
    <location>
        <begin position="198"/>
        <end position="217"/>
    </location>
</feature>
<dbReference type="InterPro" id="IPR011527">
    <property type="entry name" value="ABC1_TM_dom"/>
</dbReference>
<evidence type="ECO:0000256" key="8">
    <source>
        <dbReference type="ARBA" id="ARBA00022967"/>
    </source>
</evidence>
<dbReference type="CDD" id="cd18578">
    <property type="entry name" value="ABC_6TM_Pgp_ABCB1_D2_like"/>
    <property type="match status" value="1"/>
</dbReference>
<dbReference type="PANTHER" id="PTHR43394">
    <property type="entry name" value="ATP-DEPENDENT PERMEASE MDL1, MITOCHONDRIAL"/>
    <property type="match status" value="1"/>
</dbReference>
<keyword evidence="8" id="KW-1278">Translocase</keyword>
<dbReference type="Pfam" id="PF00664">
    <property type="entry name" value="ABC_membrane"/>
    <property type="match status" value="2"/>
</dbReference>
<dbReference type="SUPFAM" id="SSF90123">
    <property type="entry name" value="ABC transporter transmembrane region"/>
    <property type="match status" value="2"/>
</dbReference>
<accession>A0A9N9GEE4</accession>
<dbReference type="SUPFAM" id="SSF52540">
    <property type="entry name" value="P-loop containing nucleoside triphosphate hydrolases"/>
    <property type="match status" value="2"/>
</dbReference>
<dbReference type="GO" id="GO:0090374">
    <property type="term" value="P:oligopeptide export from mitochondrion"/>
    <property type="evidence" value="ECO:0007669"/>
    <property type="project" value="TreeGrafter"/>
</dbReference>
<feature type="transmembrane region" description="Helical" evidence="13">
    <location>
        <begin position="728"/>
        <end position="750"/>
    </location>
</feature>
<feature type="domain" description="ABC transmembrane type-1" evidence="15">
    <location>
        <begin position="730"/>
        <end position="1004"/>
    </location>
</feature>
<dbReference type="FunFam" id="1.20.1560.10:FF:000009">
    <property type="entry name" value="ABC transporter B family member 1"/>
    <property type="match status" value="1"/>
</dbReference>
<gene>
    <name evidence="16" type="ORF">ALEPTO_LOCUS7929</name>
</gene>
<dbReference type="CDD" id="cd03249">
    <property type="entry name" value="ABC_MTABC3_MDL1_MDL2"/>
    <property type="match status" value="2"/>
</dbReference>
<feature type="non-terminal residue" evidence="16">
    <location>
        <position position="1"/>
    </location>
</feature>
<keyword evidence="11" id="KW-0325">Glycoprotein</keyword>
<evidence type="ECO:0000256" key="13">
    <source>
        <dbReference type="SAM" id="Phobius"/>
    </source>
</evidence>
<comment type="similarity">
    <text evidence="2">Belongs to the ABC transporter superfamily. ABCB family. Multidrug resistance exporter (TC 3.A.1.201) subfamily.</text>
</comment>
<feature type="domain" description="ABC transmembrane type-1" evidence="15">
    <location>
        <begin position="154"/>
        <end position="365"/>
    </location>
</feature>
<evidence type="ECO:0000256" key="9">
    <source>
        <dbReference type="ARBA" id="ARBA00022989"/>
    </source>
</evidence>
<feature type="region of interest" description="Disordered" evidence="12">
    <location>
        <begin position="49"/>
        <end position="81"/>
    </location>
</feature>
<dbReference type="EMBL" id="CAJVPS010003915">
    <property type="protein sequence ID" value="CAG8596178.1"/>
    <property type="molecule type" value="Genomic_DNA"/>
</dbReference>
<dbReference type="Gene3D" id="1.20.1560.10">
    <property type="entry name" value="ABC transporter type 1, transmembrane domain"/>
    <property type="match status" value="2"/>
</dbReference>
<dbReference type="GO" id="GO:0016887">
    <property type="term" value="F:ATP hydrolysis activity"/>
    <property type="evidence" value="ECO:0007669"/>
    <property type="project" value="InterPro"/>
</dbReference>
<evidence type="ECO:0000256" key="2">
    <source>
        <dbReference type="ARBA" id="ARBA00007577"/>
    </source>
</evidence>
<evidence type="ECO:0000256" key="1">
    <source>
        <dbReference type="ARBA" id="ARBA00004141"/>
    </source>
</evidence>
<feature type="transmembrane region" description="Helical" evidence="13">
    <location>
        <begin position="940"/>
        <end position="965"/>
    </location>
</feature>
<evidence type="ECO:0000313" key="17">
    <source>
        <dbReference type="Proteomes" id="UP000789508"/>
    </source>
</evidence>
<reference evidence="16" key="1">
    <citation type="submission" date="2021-06" db="EMBL/GenBank/DDBJ databases">
        <authorList>
            <person name="Kallberg Y."/>
            <person name="Tangrot J."/>
            <person name="Rosling A."/>
        </authorList>
    </citation>
    <scope>NUCLEOTIDE SEQUENCE</scope>
    <source>
        <strain evidence="16">FL130A</strain>
    </source>
</reference>
<evidence type="ECO:0000256" key="5">
    <source>
        <dbReference type="ARBA" id="ARBA00022737"/>
    </source>
</evidence>
<keyword evidence="4 13" id="KW-0812">Transmembrane</keyword>
<evidence type="ECO:0000256" key="7">
    <source>
        <dbReference type="ARBA" id="ARBA00022840"/>
    </source>
</evidence>
<feature type="transmembrane region" description="Helical" evidence="13">
    <location>
        <begin position="300"/>
        <end position="324"/>
    </location>
</feature>
<name>A0A9N9GEE4_9GLOM</name>
<dbReference type="Pfam" id="PF00005">
    <property type="entry name" value="ABC_tran"/>
    <property type="match status" value="2"/>
</dbReference>
<comment type="subcellular location">
    <subcellularLocation>
        <location evidence="1">Membrane</location>
        <topology evidence="1">Multi-pass membrane protein</topology>
    </subcellularLocation>
</comment>
<evidence type="ECO:0000256" key="12">
    <source>
        <dbReference type="SAM" id="MobiDB-lite"/>
    </source>
</evidence>
<keyword evidence="6" id="KW-0547">Nucleotide-binding</keyword>